<organism evidence="2 3">
    <name type="scientific">Desulfuromonas soudanensis</name>
    <dbReference type="NCBI Taxonomy" id="1603606"/>
    <lineage>
        <taxon>Bacteria</taxon>
        <taxon>Pseudomonadati</taxon>
        <taxon>Thermodesulfobacteriota</taxon>
        <taxon>Desulfuromonadia</taxon>
        <taxon>Desulfuromonadales</taxon>
        <taxon>Desulfuromonadaceae</taxon>
        <taxon>Desulfuromonas</taxon>
    </lineage>
</organism>
<reference evidence="2 3" key="1">
    <citation type="submission" date="2015-07" db="EMBL/GenBank/DDBJ databases">
        <title>Isolation and Genomic Characterization of a Novel Halophilic Metal-Reducing Deltaproteobacterium from the Deep Subsurface.</title>
        <authorList>
            <person name="Badalamenti J.P."/>
            <person name="Summers Z.M."/>
            <person name="Gralnick J.A."/>
            <person name="Bond D.R."/>
        </authorList>
    </citation>
    <scope>NUCLEOTIDE SEQUENCE [LARGE SCALE GENOMIC DNA]</scope>
    <source>
        <strain evidence="2 3">WTL</strain>
    </source>
</reference>
<dbReference type="SUPFAM" id="SSF52833">
    <property type="entry name" value="Thioredoxin-like"/>
    <property type="match status" value="1"/>
</dbReference>
<dbReference type="EMBL" id="CP010802">
    <property type="protein sequence ID" value="ALC16197.1"/>
    <property type="molecule type" value="Genomic_DNA"/>
</dbReference>
<keyword evidence="2" id="KW-0560">Oxidoreductase</keyword>
<protein>
    <submittedName>
        <fullName evidence="2">Thioredoxin peroxidase</fullName>
    </submittedName>
</protein>
<dbReference type="Proteomes" id="UP000057158">
    <property type="component" value="Chromosome"/>
</dbReference>
<sequence>MASFPLLGDLNKEVCRRYGVLRPEGFSERVTYLIDEKGTVRYRATSDLDQPRDISDYLQAIDSLHP</sequence>
<dbReference type="KEGG" id="des:DSOUD_1418"/>
<gene>
    <name evidence="2" type="primary">prx-3</name>
    <name evidence="2" type="ORF">DSOUD_1418</name>
</gene>
<accession>A0A0M4D5U0</accession>
<name>A0A0M4D5U0_9BACT</name>
<proteinExistence type="predicted"/>
<evidence type="ECO:0000313" key="2">
    <source>
        <dbReference type="EMBL" id="ALC16197.1"/>
    </source>
</evidence>
<keyword evidence="2" id="KW-0575">Peroxidase</keyword>
<dbReference type="InterPro" id="IPR000866">
    <property type="entry name" value="AhpC/TSA"/>
</dbReference>
<dbReference type="GO" id="GO:0004601">
    <property type="term" value="F:peroxidase activity"/>
    <property type="evidence" value="ECO:0007669"/>
    <property type="project" value="UniProtKB-KW"/>
</dbReference>
<dbReference type="STRING" id="1603606.DSOUD_1418"/>
<dbReference type="Pfam" id="PF00578">
    <property type="entry name" value="AhpC-TSA"/>
    <property type="match status" value="1"/>
</dbReference>
<keyword evidence="3" id="KW-1185">Reference proteome</keyword>
<evidence type="ECO:0000259" key="1">
    <source>
        <dbReference type="Pfam" id="PF00578"/>
    </source>
</evidence>
<evidence type="ECO:0000313" key="3">
    <source>
        <dbReference type="Proteomes" id="UP000057158"/>
    </source>
</evidence>
<dbReference type="InterPro" id="IPR036249">
    <property type="entry name" value="Thioredoxin-like_sf"/>
</dbReference>
<dbReference type="PATRIC" id="fig|1603606.3.peg.1547"/>
<dbReference type="Gene3D" id="3.40.30.10">
    <property type="entry name" value="Glutaredoxin"/>
    <property type="match status" value="1"/>
</dbReference>
<dbReference type="AlphaFoldDB" id="A0A0M4D5U0"/>
<feature type="domain" description="Alkyl hydroperoxide reductase subunit C/ Thiol specific antioxidant" evidence="1">
    <location>
        <begin position="3"/>
        <end position="42"/>
    </location>
</feature>